<comment type="similarity">
    <text evidence="2">Belongs to the peptidase M14 family.</text>
</comment>
<accession>A0A9D2RWM3</accession>
<dbReference type="Proteomes" id="UP000823842">
    <property type="component" value="Unassembled WGS sequence"/>
</dbReference>
<evidence type="ECO:0000256" key="3">
    <source>
        <dbReference type="ARBA" id="ARBA00022670"/>
    </source>
</evidence>
<evidence type="ECO:0000256" key="4">
    <source>
        <dbReference type="ARBA" id="ARBA00022801"/>
    </source>
</evidence>
<dbReference type="GO" id="GO:0006508">
    <property type="term" value="P:proteolysis"/>
    <property type="evidence" value="ECO:0007669"/>
    <property type="project" value="UniProtKB-KW"/>
</dbReference>
<comment type="caution">
    <text evidence="8">The sequence shown here is derived from an EMBL/GenBank/DDBJ whole genome shotgun (WGS) entry which is preliminary data.</text>
</comment>
<evidence type="ECO:0000313" key="9">
    <source>
        <dbReference type="Proteomes" id="UP000823842"/>
    </source>
</evidence>
<protein>
    <submittedName>
        <fullName evidence="8">Zinc carboxypeptidase</fullName>
    </submittedName>
</protein>
<reference evidence="8" key="2">
    <citation type="submission" date="2021-04" db="EMBL/GenBank/DDBJ databases">
        <authorList>
            <person name="Gilroy R."/>
        </authorList>
    </citation>
    <scope>NUCLEOTIDE SEQUENCE</scope>
    <source>
        <strain evidence="8">ChiSjej1B19-5720</strain>
    </source>
</reference>
<evidence type="ECO:0000256" key="5">
    <source>
        <dbReference type="ARBA" id="ARBA00022833"/>
    </source>
</evidence>
<evidence type="ECO:0000313" key="8">
    <source>
        <dbReference type="EMBL" id="HJB27975.1"/>
    </source>
</evidence>
<dbReference type="PANTHER" id="PTHR11705:SF143">
    <property type="entry name" value="SLL0236 PROTEIN"/>
    <property type="match status" value="1"/>
</dbReference>
<reference evidence="8" key="1">
    <citation type="journal article" date="2021" name="PeerJ">
        <title>Extensive microbial diversity within the chicken gut microbiome revealed by metagenomics and culture.</title>
        <authorList>
            <person name="Gilroy R."/>
            <person name="Ravi A."/>
            <person name="Getino M."/>
            <person name="Pursley I."/>
            <person name="Horton D.L."/>
            <person name="Alikhan N.F."/>
            <person name="Baker D."/>
            <person name="Gharbi K."/>
            <person name="Hall N."/>
            <person name="Watson M."/>
            <person name="Adriaenssens E.M."/>
            <person name="Foster-Nyarko E."/>
            <person name="Jarju S."/>
            <person name="Secka A."/>
            <person name="Antonio M."/>
            <person name="Oren A."/>
            <person name="Chaudhuri R.R."/>
            <person name="La Ragione R."/>
            <person name="Hildebrand F."/>
            <person name="Pallen M.J."/>
        </authorList>
    </citation>
    <scope>NUCLEOTIDE SEQUENCE</scope>
    <source>
        <strain evidence="8">ChiSjej1B19-5720</strain>
    </source>
</reference>
<evidence type="ECO:0000259" key="7">
    <source>
        <dbReference type="Pfam" id="PF00246"/>
    </source>
</evidence>
<keyword evidence="4" id="KW-0378">Hydrolase</keyword>
<dbReference type="GO" id="GO:0008270">
    <property type="term" value="F:zinc ion binding"/>
    <property type="evidence" value="ECO:0007669"/>
    <property type="project" value="InterPro"/>
</dbReference>
<sequence>MVKAKVLTYERIYYSLWEAAQRYGKFTQFRVIGKSHDERMIPMLEIGRGQECVFCIAGVKGTDRKMPLQLFQMAEEYCQTYEAGWKLEDFYDVRKLLDTVRLCFIPLLNPDGYEICGKGYTAVRNPVYRQMLRMKNIPSAEFACNARGIEISKNFPTAYYTRKRIHQEPASENETKALIRIIQEYKSKGLLSFCQSQKRIIYYKQQSFSYNQKSHRLARHLQNRTKYRLEKHTWEPEEDRRQEKSTGSLEQYYGELTKQPALMIQQPVSFTSEDDQKEGREEEYKEIHILPLEYLFSLME</sequence>
<dbReference type="Pfam" id="PF00246">
    <property type="entry name" value="Peptidase_M14"/>
    <property type="match status" value="1"/>
</dbReference>
<dbReference type="GO" id="GO:0004181">
    <property type="term" value="F:metallocarboxypeptidase activity"/>
    <property type="evidence" value="ECO:0007669"/>
    <property type="project" value="InterPro"/>
</dbReference>
<evidence type="ECO:0000256" key="6">
    <source>
        <dbReference type="ARBA" id="ARBA00023049"/>
    </source>
</evidence>
<evidence type="ECO:0000256" key="2">
    <source>
        <dbReference type="ARBA" id="ARBA00005988"/>
    </source>
</evidence>
<dbReference type="EMBL" id="DWYZ01000086">
    <property type="protein sequence ID" value="HJB27975.1"/>
    <property type="molecule type" value="Genomic_DNA"/>
</dbReference>
<keyword evidence="3" id="KW-0645">Protease</keyword>
<organism evidence="8 9">
    <name type="scientific">Candidatus Blautia faecavium</name>
    <dbReference type="NCBI Taxonomy" id="2838487"/>
    <lineage>
        <taxon>Bacteria</taxon>
        <taxon>Bacillati</taxon>
        <taxon>Bacillota</taxon>
        <taxon>Clostridia</taxon>
        <taxon>Lachnospirales</taxon>
        <taxon>Lachnospiraceae</taxon>
        <taxon>Blautia</taxon>
    </lineage>
</organism>
<dbReference type="InterPro" id="IPR000834">
    <property type="entry name" value="Peptidase_M14"/>
</dbReference>
<evidence type="ECO:0000256" key="1">
    <source>
        <dbReference type="ARBA" id="ARBA00001947"/>
    </source>
</evidence>
<dbReference type="SUPFAM" id="SSF53187">
    <property type="entry name" value="Zn-dependent exopeptidases"/>
    <property type="match status" value="1"/>
</dbReference>
<proteinExistence type="inferred from homology"/>
<keyword evidence="8" id="KW-0121">Carboxypeptidase</keyword>
<dbReference type="AlphaFoldDB" id="A0A9D2RWM3"/>
<dbReference type="PANTHER" id="PTHR11705">
    <property type="entry name" value="PROTEASE FAMILY M14 CARBOXYPEPTIDASE A,B"/>
    <property type="match status" value="1"/>
</dbReference>
<name>A0A9D2RWM3_9FIRM</name>
<comment type="cofactor">
    <cofactor evidence="1">
        <name>Zn(2+)</name>
        <dbReference type="ChEBI" id="CHEBI:29105"/>
    </cofactor>
</comment>
<gene>
    <name evidence="8" type="ORF">IAA06_04185</name>
</gene>
<dbReference type="Gene3D" id="3.40.630.10">
    <property type="entry name" value="Zn peptidases"/>
    <property type="match status" value="1"/>
</dbReference>
<keyword evidence="5" id="KW-0862">Zinc</keyword>
<feature type="domain" description="Peptidase M14" evidence="7">
    <location>
        <begin position="16"/>
        <end position="232"/>
    </location>
</feature>
<dbReference type="GO" id="GO:0005615">
    <property type="term" value="C:extracellular space"/>
    <property type="evidence" value="ECO:0007669"/>
    <property type="project" value="TreeGrafter"/>
</dbReference>
<keyword evidence="6" id="KW-0482">Metalloprotease</keyword>